<sequence>MGDLSCGKRCDGIGTADEEPPQLTNEDMKAQSIAPSDFQVAKFIGVYLQDDRGIRAQRKVNGFEPAHCLMIRVRMSVDVATPAQWLAIDQIADDMGNHTFTVTIKATYKSHGVIKKNLKPPPLHIKARVVS</sequence>
<accession>A0ACC3TEV8</accession>
<gene>
    <name evidence="1" type="ORF">V1517DRAFT_32180</name>
</gene>
<dbReference type="EMBL" id="MU970166">
    <property type="protein sequence ID" value="KAK9319723.1"/>
    <property type="molecule type" value="Genomic_DNA"/>
</dbReference>
<dbReference type="Proteomes" id="UP001489719">
    <property type="component" value="Unassembled WGS sequence"/>
</dbReference>
<organism evidence="1 2">
    <name type="scientific">Lipomyces orientalis</name>
    <dbReference type="NCBI Taxonomy" id="1233043"/>
    <lineage>
        <taxon>Eukaryota</taxon>
        <taxon>Fungi</taxon>
        <taxon>Dikarya</taxon>
        <taxon>Ascomycota</taxon>
        <taxon>Saccharomycotina</taxon>
        <taxon>Lipomycetes</taxon>
        <taxon>Lipomycetales</taxon>
        <taxon>Lipomycetaceae</taxon>
        <taxon>Lipomyces</taxon>
    </lineage>
</organism>
<reference evidence="2" key="1">
    <citation type="journal article" date="2024" name="Front. Bioeng. Biotechnol.">
        <title>Genome-scale model development and genomic sequencing of the oleaginous clade Lipomyces.</title>
        <authorList>
            <person name="Czajka J.J."/>
            <person name="Han Y."/>
            <person name="Kim J."/>
            <person name="Mondo S.J."/>
            <person name="Hofstad B.A."/>
            <person name="Robles A."/>
            <person name="Haridas S."/>
            <person name="Riley R."/>
            <person name="LaButti K."/>
            <person name="Pangilinan J."/>
            <person name="Andreopoulos W."/>
            <person name="Lipzen A."/>
            <person name="Yan J."/>
            <person name="Wang M."/>
            <person name="Ng V."/>
            <person name="Grigoriev I.V."/>
            <person name="Spatafora J.W."/>
            <person name="Magnuson J.K."/>
            <person name="Baker S.E."/>
            <person name="Pomraning K.R."/>
        </authorList>
    </citation>
    <scope>NUCLEOTIDE SEQUENCE [LARGE SCALE GENOMIC DNA]</scope>
    <source>
        <strain evidence="2">CBS 10300</strain>
    </source>
</reference>
<protein>
    <submittedName>
        <fullName evidence="1">Uncharacterized protein</fullName>
    </submittedName>
</protein>
<evidence type="ECO:0000313" key="1">
    <source>
        <dbReference type="EMBL" id="KAK9319723.1"/>
    </source>
</evidence>
<evidence type="ECO:0000313" key="2">
    <source>
        <dbReference type="Proteomes" id="UP001489719"/>
    </source>
</evidence>
<comment type="caution">
    <text evidence="1">The sequence shown here is derived from an EMBL/GenBank/DDBJ whole genome shotgun (WGS) entry which is preliminary data.</text>
</comment>
<keyword evidence="2" id="KW-1185">Reference proteome</keyword>
<proteinExistence type="predicted"/>
<name>A0ACC3TEV8_9ASCO</name>